<dbReference type="EMBL" id="JACHMD010000001">
    <property type="protein sequence ID" value="MBB4667496.1"/>
    <property type="molecule type" value="Genomic_DNA"/>
</dbReference>
<proteinExistence type="predicted"/>
<evidence type="ECO:0000313" key="2">
    <source>
        <dbReference type="Proteomes" id="UP000573729"/>
    </source>
</evidence>
<dbReference type="AlphaFoldDB" id="A0A7W7BRI9"/>
<sequence length="71" mass="7741">MTTLTLVRPVAAATPTPLDRALLVVSRTLQDAVTRRMSRRAASASLRLAHDEAIERRRDGAAVLHTGILPR</sequence>
<name>A0A7W7BRI9_9MICO</name>
<gene>
    <name evidence="1" type="ORF">BKA24_002205</name>
</gene>
<reference evidence="1 2" key="1">
    <citation type="submission" date="2020-08" db="EMBL/GenBank/DDBJ databases">
        <title>Sequencing the genomes of 1000 actinobacteria strains.</title>
        <authorList>
            <person name="Klenk H.-P."/>
        </authorList>
    </citation>
    <scope>NUCLEOTIDE SEQUENCE [LARGE SCALE GENOMIC DNA]</scope>
    <source>
        <strain evidence="1 2">DSM 24947</strain>
    </source>
</reference>
<dbReference type="RefSeq" id="WP_184218021.1">
    <property type="nucleotide sequence ID" value="NZ_JACHMD010000001.1"/>
</dbReference>
<dbReference type="Proteomes" id="UP000573729">
    <property type="component" value="Unassembled WGS sequence"/>
</dbReference>
<evidence type="ECO:0000313" key="1">
    <source>
        <dbReference type="EMBL" id="MBB4667496.1"/>
    </source>
</evidence>
<organism evidence="1 2">
    <name type="scientific">Microbacterium marinum</name>
    <dbReference type="NCBI Taxonomy" id="421115"/>
    <lineage>
        <taxon>Bacteria</taxon>
        <taxon>Bacillati</taxon>
        <taxon>Actinomycetota</taxon>
        <taxon>Actinomycetes</taxon>
        <taxon>Micrococcales</taxon>
        <taxon>Microbacteriaceae</taxon>
        <taxon>Microbacterium</taxon>
    </lineage>
</organism>
<protein>
    <submittedName>
        <fullName evidence="1">Uncharacterized protein</fullName>
    </submittedName>
</protein>
<comment type="caution">
    <text evidence="1">The sequence shown here is derived from an EMBL/GenBank/DDBJ whole genome shotgun (WGS) entry which is preliminary data.</text>
</comment>
<accession>A0A7W7BRI9</accession>
<keyword evidence="2" id="KW-1185">Reference proteome</keyword>